<evidence type="ECO:0000313" key="2">
    <source>
        <dbReference type="Proteomes" id="UP001165960"/>
    </source>
</evidence>
<proteinExistence type="predicted"/>
<evidence type="ECO:0000313" key="1">
    <source>
        <dbReference type="EMBL" id="KAJ9051688.1"/>
    </source>
</evidence>
<comment type="caution">
    <text evidence="1">The sequence shown here is derived from an EMBL/GenBank/DDBJ whole genome shotgun (WGS) entry which is preliminary data.</text>
</comment>
<reference evidence="1" key="1">
    <citation type="submission" date="2022-04" db="EMBL/GenBank/DDBJ databases">
        <title>Genome of the entomopathogenic fungus Entomophthora muscae.</title>
        <authorList>
            <person name="Elya C."/>
            <person name="Lovett B.R."/>
            <person name="Lee E."/>
            <person name="Macias A.M."/>
            <person name="Hajek A.E."/>
            <person name="De Bivort B.L."/>
            <person name="Kasson M.T."/>
            <person name="De Fine Licht H.H."/>
            <person name="Stajich J.E."/>
        </authorList>
    </citation>
    <scope>NUCLEOTIDE SEQUENCE</scope>
    <source>
        <strain evidence="1">Berkeley</strain>
    </source>
</reference>
<name>A0ACC2RNK8_9FUNG</name>
<keyword evidence="2" id="KW-1185">Reference proteome</keyword>
<organism evidence="1 2">
    <name type="scientific">Entomophthora muscae</name>
    <dbReference type="NCBI Taxonomy" id="34485"/>
    <lineage>
        <taxon>Eukaryota</taxon>
        <taxon>Fungi</taxon>
        <taxon>Fungi incertae sedis</taxon>
        <taxon>Zoopagomycota</taxon>
        <taxon>Entomophthoromycotina</taxon>
        <taxon>Entomophthoromycetes</taxon>
        <taxon>Entomophthorales</taxon>
        <taxon>Entomophthoraceae</taxon>
        <taxon>Entomophthora</taxon>
    </lineage>
</organism>
<sequence length="127" mass="13972">MSGGVLFQSLAPNNMDYSLTQELPPHYLVADHLSSPLENSSPLRVVPSVSCTPWLLAGTFLMAANTYFPAVTPTLSLWAPVRAFIPVLQWMASWWIFSPGWDPNLASLASLSRSIREHEVFNISGAL</sequence>
<gene>
    <name evidence="1" type="ORF">DSO57_1002387</name>
</gene>
<dbReference type="EMBL" id="QTSX02007105">
    <property type="protein sequence ID" value="KAJ9051688.1"/>
    <property type="molecule type" value="Genomic_DNA"/>
</dbReference>
<accession>A0ACC2RNK8</accession>
<dbReference type="Proteomes" id="UP001165960">
    <property type="component" value="Unassembled WGS sequence"/>
</dbReference>
<protein>
    <submittedName>
        <fullName evidence="1">Uncharacterized protein</fullName>
    </submittedName>
</protein>